<comment type="caution">
    <text evidence="4">The sequence shown here is derived from an EMBL/GenBank/DDBJ whole genome shotgun (WGS) entry which is preliminary data.</text>
</comment>
<dbReference type="PANTHER" id="PTHR34978">
    <property type="entry name" value="POSSIBLE SENSOR-TRANSDUCER PROTEIN BLAR"/>
    <property type="match status" value="1"/>
</dbReference>
<feature type="transmembrane region" description="Helical" evidence="2">
    <location>
        <begin position="320"/>
        <end position="340"/>
    </location>
</feature>
<dbReference type="EMBL" id="JBHPBY010000338">
    <property type="protein sequence ID" value="MFC1852607.1"/>
    <property type="molecule type" value="Genomic_DNA"/>
</dbReference>
<organism evidence="4 5">
    <name type="scientific">candidate division CSSED10-310 bacterium</name>
    <dbReference type="NCBI Taxonomy" id="2855610"/>
    <lineage>
        <taxon>Bacteria</taxon>
        <taxon>Bacteria division CSSED10-310</taxon>
    </lineage>
</organism>
<evidence type="ECO:0000256" key="1">
    <source>
        <dbReference type="SAM" id="MobiDB-lite"/>
    </source>
</evidence>
<feature type="region of interest" description="Disordered" evidence="1">
    <location>
        <begin position="391"/>
        <end position="433"/>
    </location>
</feature>
<dbReference type="PANTHER" id="PTHR34978:SF3">
    <property type="entry name" value="SLR0241 PROTEIN"/>
    <property type="match status" value="1"/>
</dbReference>
<name>A0ABV6Z2C7_UNCC1</name>
<evidence type="ECO:0000259" key="3">
    <source>
        <dbReference type="Pfam" id="PF05569"/>
    </source>
</evidence>
<feature type="domain" description="Peptidase M56" evidence="3">
    <location>
        <begin position="31"/>
        <end position="263"/>
    </location>
</feature>
<feature type="transmembrane region" description="Helical" evidence="2">
    <location>
        <begin position="48"/>
        <end position="71"/>
    </location>
</feature>
<accession>A0ABV6Z2C7</accession>
<keyword evidence="2" id="KW-0472">Membrane</keyword>
<dbReference type="InterPro" id="IPR052173">
    <property type="entry name" value="Beta-lactam_resp_regulator"/>
</dbReference>
<protein>
    <submittedName>
        <fullName evidence="4">M56 family metallopeptidase</fullName>
    </submittedName>
</protein>
<evidence type="ECO:0000313" key="5">
    <source>
        <dbReference type="Proteomes" id="UP001594351"/>
    </source>
</evidence>
<sequence length="433" mass="48957">MNFLIALFSENLVFTLGWTIIHSLWQGTAVAILFTLVLLFIGQHRSQVRYIAGVMALVLIFTISAVTFTSLQKQGFTKPISPVAGPILNREHTTNIAERIPLLNQSLKVLDQYLPVIVVFWLSGCFILSLRLAGGIYYTNRLKVKQTRAVHRIWLKSLNMLSRKAHIRQSIKLLESALVKVPLTIGYFKPVILLPLGLISNVPPDQVDAILAHEIAHIYRKDYLVNLLQSLLDVLYFYHPAVRWISALVRNEREHCCDDFAVSLCGDSDKLIKALVFLGEYKMKNIEFAIAATGRGSRLLDRVRHLAGSPDRKPKTVESLIAFVVMGLLLLTLVACINTASGSHQLPVSIAKNQEMENKVESVETKSVDTKMKSKSEKSIAVTAPEIELKDDEELKKSEAEMKKQETEMMKQEAQMRKQEAEMKKHELEMRMH</sequence>
<keyword evidence="5" id="KW-1185">Reference proteome</keyword>
<feature type="transmembrane region" description="Helical" evidence="2">
    <location>
        <begin position="113"/>
        <end position="138"/>
    </location>
</feature>
<evidence type="ECO:0000313" key="4">
    <source>
        <dbReference type="EMBL" id="MFC1852607.1"/>
    </source>
</evidence>
<feature type="transmembrane region" description="Helical" evidence="2">
    <location>
        <begin position="20"/>
        <end position="41"/>
    </location>
</feature>
<dbReference type="InterPro" id="IPR008756">
    <property type="entry name" value="Peptidase_M56"/>
</dbReference>
<dbReference type="Gene3D" id="3.30.2010.10">
    <property type="entry name" value="Metalloproteases ('zincins'), catalytic domain"/>
    <property type="match status" value="1"/>
</dbReference>
<feature type="compositionally biased region" description="Basic and acidic residues" evidence="1">
    <location>
        <begin position="393"/>
        <end position="433"/>
    </location>
</feature>
<dbReference type="Proteomes" id="UP001594351">
    <property type="component" value="Unassembled WGS sequence"/>
</dbReference>
<gene>
    <name evidence="4" type="ORF">ACFL27_20610</name>
</gene>
<evidence type="ECO:0000256" key="2">
    <source>
        <dbReference type="SAM" id="Phobius"/>
    </source>
</evidence>
<keyword evidence="2" id="KW-1133">Transmembrane helix</keyword>
<dbReference type="Pfam" id="PF05569">
    <property type="entry name" value="Peptidase_M56"/>
    <property type="match status" value="1"/>
</dbReference>
<dbReference type="CDD" id="cd07341">
    <property type="entry name" value="M56_BlaR1_MecR1_like"/>
    <property type="match status" value="1"/>
</dbReference>
<reference evidence="4 5" key="1">
    <citation type="submission" date="2024-09" db="EMBL/GenBank/DDBJ databases">
        <title>Laminarin stimulates single cell rates of sulfate reduction while oxygen inhibits transcriptomic activity in coastal marine sediment.</title>
        <authorList>
            <person name="Lindsay M."/>
            <person name="Orcutt B."/>
            <person name="Emerson D."/>
            <person name="Stepanauskas R."/>
            <person name="D'Angelo T."/>
        </authorList>
    </citation>
    <scope>NUCLEOTIDE SEQUENCE [LARGE SCALE GENOMIC DNA]</scope>
    <source>
        <strain evidence="4">SAG AM-311-K15</strain>
    </source>
</reference>
<keyword evidence="2" id="KW-0812">Transmembrane</keyword>
<proteinExistence type="predicted"/>
<feature type="non-terminal residue" evidence="4">
    <location>
        <position position="433"/>
    </location>
</feature>